<protein>
    <submittedName>
        <fullName evidence="2">Uncharacterized protein</fullName>
    </submittedName>
</protein>
<dbReference type="EMBL" id="CM008054">
    <property type="protein sequence ID" value="PAN46363.2"/>
    <property type="molecule type" value="Genomic_DNA"/>
</dbReference>
<evidence type="ECO:0000256" key="1">
    <source>
        <dbReference type="SAM" id="MobiDB-lite"/>
    </source>
</evidence>
<reference evidence="2" key="1">
    <citation type="submission" date="2018-04" db="EMBL/GenBank/DDBJ databases">
        <title>WGS assembly of Panicum hallii.</title>
        <authorList>
            <person name="Lovell J."/>
            <person name="Jenkins J."/>
            <person name="Lowry D."/>
            <person name="Mamidi S."/>
            <person name="Sreedasyam A."/>
            <person name="Weng X."/>
            <person name="Barry K."/>
            <person name="Bonette J."/>
            <person name="Campitelli B."/>
            <person name="Daum C."/>
            <person name="Gordon S."/>
            <person name="Gould B."/>
            <person name="Lipzen A."/>
            <person name="Macqueen A."/>
            <person name="Palacio-Mejia J."/>
            <person name="Plott C."/>
            <person name="Shakirov E."/>
            <person name="Shu S."/>
            <person name="Yoshinaga Y."/>
            <person name="Zane M."/>
            <person name="Rokhsar D."/>
            <person name="Grimwood J."/>
            <person name="Schmutz J."/>
            <person name="Juenger T."/>
        </authorList>
    </citation>
    <scope>NUCLEOTIDE SEQUENCE [LARGE SCALE GENOMIC DNA]</scope>
    <source>
        <strain evidence="2">FIL2</strain>
    </source>
</reference>
<feature type="region of interest" description="Disordered" evidence="1">
    <location>
        <begin position="1"/>
        <end position="32"/>
    </location>
</feature>
<organism evidence="2">
    <name type="scientific">Panicum hallii</name>
    <dbReference type="NCBI Taxonomy" id="206008"/>
    <lineage>
        <taxon>Eukaryota</taxon>
        <taxon>Viridiplantae</taxon>
        <taxon>Streptophyta</taxon>
        <taxon>Embryophyta</taxon>
        <taxon>Tracheophyta</taxon>
        <taxon>Spermatophyta</taxon>
        <taxon>Magnoliopsida</taxon>
        <taxon>Liliopsida</taxon>
        <taxon>Poales</taxon>
        <taxon>Poaceae</taxon>
        <taxon>PACMAD clade</taxon>
        <taxon>Panicoideae</taxon>
        <taxon>Panicodae</taxon>
        <taxon>Paniceae</taxon>
        <taxon>Panicinae</taxon>
        <taxon>Panicum</taxon>
        <taxon>Panicum sect. Panicum</taxon>
    </lineage>
</organism>
<dbReference type="AlphaFoldDB" id="A0A2S3IKJ6"/>
<proteinExistence type="predicted"/>
<name>A0A2S3IKJ6_9POAL</name>
<gene>
    <name evidence="2" type="ORF">PAHAL_9G188200</name>
</gene>
<dbReference type="Gramene" id="PAN46363">
    <property type="protein sequence ID" value="PAN46363"/>
    <property type="gene ID" value="PAHAL_9G188200"/>
</dbReference>
<feature type="compositionally biased region" description="Low complexity" evidence="1">
    <location>
        <begin position="1"/>
        <end position="22"/>
    </location>
</feature>
<dbReference type="Proteomes" id="UP000243499">
    <property type="component" value="Chromosome 9"/>
</dbReference>
<accession>A0A2S3IKJ6</accession>
<evidence type="ECO:0000313" key="2">
    <source>
        <dbReference type="EMBL" id="PAN46363.2"/>
    </source>
</evidence>
<sequence length="69" mass="7441">MALPPAAGAAAPAMPFAGQPRGHGLRRPAPAPPGAALRLGPLFWPWEKVRSRTPSRPQYHRSCLQLNHV</sequence>